<protein>
    <submittedName>
        <fullName evidence="2">Uncharacterized protein</fullName>
    </submittedName>
</protein>
<evidence type="ECO:0000313" key="2">
    <source>
        <dbReference type="EMBL" id="KAK2194512.1"/>
    </source>
</evidence>
<name>A0AAD9PGP3_9APIC</name>
<accession>A0AAD9PGP3</accession>
<feature type="transmembrane region" description="Helical" evidence="1">
    <location>
        <begin position="243"/>
        <end position="265"/>
    </location>
</feature>
<keyword evidence="1" id="KW-0472">Membrane</keyword>
<feature type="transmembrane region" description="Helical" evidence="1">
    <location>
        <begin position="206"/>
        <end position="231"/>
    </location>
</feature>
<evidence type="ECO:0000313" key="3">
    <source>
        <dbReference type="EMBL" id="KAK2194704.1"/>
    </source>
</evidence>
<proteinExistence type="predicted"/>
<dbReference type="EMBL" id="JALLKP010000001">
    <property type="protein sequence ID" value="KAK2197987.1"/>
    <property type="molecule type" value="Genomic_DNA"/>
</dbReference>
<reference evidence="2" key="1">
    <citation type="journal article" date="2023" name="Nat. Microbiol.">
        <title>Babesia duncani multi-omics identifies virulence factors and drug targets.</title>
        <authorList>
            <person name="Singh P."/>
            <person name="Lonardi S."/>
            <person name="Liang Q."/>
            <person name="Vydyam P."/>
            <person name="Khabirova E."/>
            <person name="Fang T."/>
            <person name="Gihaz S."/>
            <person name="Thekkiniath J."/>
            <person name="Munshi M."/>
            <person name="Abel S."/>
            <person name="Ciampossin L."/>
            <person name="Batugedara G."/>
            <person name="Gupta M."/>
            <person name="Lu X.M."/>
            <person name="Lenz T."/>
            <person name="Chakravarty S."/>
            <person name="Cornillot E."/>
            <person name="Hu Y."/>
            <person name="Ma W."/>
            <person name="Gonzalez L.M."/>
            <person name="Sanchez S."/>
            <person name="Estrada K."/>
            <person name="Sanchez-Flores A."/>
            <person name="Montero E."/>
            <person name="Harb O.S."/>
            <person name="Le Roch K.G."/>
            <person name="Mamoun C.B."/>
        </authorList>
    </citation>
    <scope>NUCLEOTIDE SEQUENCE</scope>
    <source>
        <strain evidence="2">WA1</strain>
    </source>
</reference>
<evidence type="ECO:0000313" key="5">
    <source>
        <dbReference type="Proteomes" id="UP001214638"/>
    </source>
</evidence>
<sequence length="366" mass="41680">MLAVPPGLRPRKTQSHALNNLGLLFEKLFQEYRLADVEEIQRKAEEYLTRSFSQNILSRSKSAPTEGYSIAYPNSKVGTIKEQVESDPESDITVETQVPKTEIDDPLEKFTTRINIQLQDTDVVTAPKGKADEPIEESVDKSVSFIIDSDHSSYEDVETARENNFLRSSTRVKLQDSQYKIGNGFVINELVDTSCIELLDKRTTQILGIGCIAVQIVTSVILGFILLGIVNTKVAITLKITKVVFPFIIHLVLRLIILNIFNWFLKRKLMKSASFNTDRKQYIRERMLNAFERFNILWNNCVVIFCVCAASVPCRLYEGIRNFGYFEYAYVIGLGILCLCIYLSTAIYFFVFTRKGLKCFVNNVVV</sequence>
<keyword evidence="1" id="KW-0812">Transmembrane</keyword>
<dbReference type="GeneID" id="94335289"/>
<dbReference type="KEGG" id="bdw:94335289"/>
<gene>
    <name evidence="4" type="ORF">BdWA1_000991</name>
    <name evidence="3" type="ORF">BdWA1_003835</name>
    <name evidence="2" type="ORF">BdWA1_004016</name>
</gene>
<dbReference type="EMBL" id="JALLKP010000097">
    <property type="protein sequence ID" value="KAK2194512.1"/>
    <property type="molecule type" value="Genomic_DNA"/>
</dbReference>
<dbReference type="Proteomes" id="UP001214638">
    <property type="component" value="Unassembled WGS sequence"/>
</dbReference>
<dbReference type="EMBL" id="JALLKP010000060">
    <property type="protein sequence ID" value="KAK2194704.1"/>
    <property type="molecule type" value="Genomic_DNA"/>
</dbReference>
<feature type="transmembrane region" description="Helical" evidence="1">
    <location>
        <begin position="328"/>
        <end position="351"/>
    </location>
</feature>
<keyword evidence="5" id="KW-1185">Reference proteome</keyword>
<evidence type="ECO:0000313" key="4">
    <source>
        <dbReference type="EMBL" id="KAK2197987.1"/>
    </source>
</evidence>
<feature type="transmembrane region" description="Helical" evidence="1">
    <location>
        <begin position="296"/>
        <end position="316"/>
    </location>
</feature>
<evidence type="ECO:0000256" key="1">
    <source>
        <dbReference type="SAM" id="Phobius"/>
    </source>
</evidence>
<comment type="caution">
    <text evidence="2">The sequence shown here is derived from an EMBL/GenBank/DDBJ whole genome shotgun (WGS) entry which is preliminary data.</text>
</comment>
<dbReference type="AlphaFoldDB" id="A0AAD9PGP3"/>
<keyword evidence="1" id="KW-1133">Transmembrane helix</keyword>
<organism evidence="2 5">
    <name type="scientific">Babesia duncani</name>
    <dbReference type="NCBI Taxonomy" id="323732"/>
    <lineage>
        <taxon>Eukaryota</taxon>
        <taxon>Sar</taxon>
        <taxon>Alveolata</taxon>
        <taxon>Apicomplexa</taxon>
        <taxon>Aconoidasida</taxon>
        <taxon>Piroplasmida</taxon>
        <taxon>Babesiidae</taxon>
        <taxon>Babesia</taxon>
    </lineage>
</organism>
<dbReference type="RefSeq" id="XP_067804829.1">
    <property type="nucleotide sequence ID" value="XM_067946038.1"/>
</dbReference>